<gene>
    <name evidence="4" type="ORF">GCM10011588_14580</name>
</gene>
<keyword evidence="5" id="KW-1185">Reference proteome</keyword>
<accession>A0A917VP85</accession>
<dbReference type="PANTHER" id="PTHR30388">
    <property type="entry name" value="ALDEHYDE OXIDOREDUCTASE MOLYBDENUM COFACTOR ASSEMBLY PROTEIN"/>
    <property type="match status" value="1"/>
</dbReference>
<evidence type="ECO:0000256" key="1">
    <source>
        <dbReference type="SAM" id="MobiDB-lite"/>
    </source>
</evidence>
<proteinExistence type="predicted"/>
<dbReference type="PANTHER" id="PTHR30388:SF4">
    <property type="entry name" value="MOLYBDENUM COFACTOR INSERTION CHAPERONE PAOD"/>
    <property type="match status" value="1"/>
</dbReference>
<name>A0A917VP85_9NOCA</name>
<evidence type="ECO:0008006" key="6">
    <source>
        <dbReference type="Google" id="ProtNLM"/>
    </source>
</evidence>
<feature type="region of interest" description="Disordered" evidence="1">
    <location>
        <begin position="339"/>
        <end position="391"/>
    </location>
</feature>
<dbReference type="EMBL" id="BMMH01000002">
    <property type="protein sequence ID" value="GGL01010.1"/>
    <property type="molecule type" value="Genomic_DNA"/>
</dbReference>
<dbReference type="Gene3D" id="3.40.50.720">
    <property type="entry name" value="NAD(P)-binding Rossmann-like Domain"/>
    <property type="match status" value="1"/>
</dbReference>
<dbReference type="InterPro" id="IPR003777">
    <property type="entry name" value="XdhC_CoxI"/>
</dbReference>
<evidence type="ECO:0000259" key="3">
    <source>
        <dbReference type="Pfam" id="PF13478"/>
    </source>
</evidence>
<reference evidence="4" key="2">
    <citation type="submission" date="2020-09" db="EMBL/GenBank/DDBJ databases">
        <authorList>
            <person name="Sun Q."/>
            <person name="Zhou Y."/>
        </authorList>
    </citation>
    <scope>NUCLEOTIDE SEQUENCE</scope>
    <source>
        <strain evidence="4">CGMCC 4.3508</strain>
    </source>
</reference>
<dbReference type="InterPro" id="IPR052698">
    <property type="entry name" value="MoCofactor_Util/Proc"/>
</dbReference>
<comment type="caution">
    <text evidence="4">The sequence shown here is derived from an EMBL/GenBank/DDBJ whole genome shotgun (WGS) entry which is preliminary data.</text>
</comment>
<dbReference type="Pfam" id="PF02625">
    <property type="entry name" value="XdhC_CoxI"/>
    <property type="match status" value="1"/>
</dbReference>
<reference evidence="4" key="1">
    <citation type="journal article" date="2014" name="Int. J. Syst. Evol. Microbiol.">
        <title>Complete genome sequence of Corynebacterium casei LMG S-19264T (=DSM 44701T), isolated from a smear-ripened cheese.</title>
        <authorList>
            <consortium name="US DOE Joint Genome Institute (JGI-PGF)"/>
            <person name="Walter F."/>
            <person name="Albersmeier A."/>
            <person name="Kalinowski J."/>
            <person name="Ruckert C."/>
        </authorList>
    </citation>
    <scope>NUCLEOTIDE SEQUENCE</scope>
    <source>
        <strain evidence="4">CGMCC 4.3508</strain>
    </source>
</reference>
<dbReference type="InterPro" id="IPR027051">
    <property type="entry name" value="XdhC_Rossmann_dom"/>
</dbReference>
<protein>
    <recommendedName>
        <fullName evidence="6">Xanthine dehydrogenase accessory factor</fullName>
    </recommendedName>
</protein>
<dbReference type="AlphaFoldDB" id="A0A917VP85"/>
<dbReference type="Pfam" id="PF13478">
    <property type="entry name" value="XdhC_C"/>
    <property type="match status" value="1"/>
</dbReference>
<feature type="domain" description="XdhC Rossmann" evidence="3">
    <location>
        <begin position="188"/>
        <end position="330"/>
    </location>
</feature>
<evidence type="ECO:0000259" key="2">
    <source>
        <dbReference type="Pfam" id="PF02625"/>
    </source>
</evidence>
<organism evidence="4 5">
    <name type="scientific">Nocardia jinanensis</name>
    <dbReference type="NCBI Taxonomy" id="382504"/>
    <lineage>
        <taxon>Bacteria</taxon>
        <taxon>Bacillati</taxon>
        <taxon>Actinomycetota</taxon>
        <taxon>Actinomycetes</taxon>
        <taxon>Mycobacteriales</taxon>
        <taxon>Nocardiaceae</taxon>
        <taxon>Nocardia</taxon>
    </lineage>
</organism>
<evidence type="ECO:0000313" key="4">
    <source>
        <dbReference type="EMBL" id="GGL01010.1"/>
    </source>
</evidence>
<dbReference type="RefSeq" id="WP_082681570.1">
    <property type="nucleotide sequence ID" value="NZ_BMMH01000002.1"/>
</dbReference>
<dbReference type="Proteomes" id="UP000638263">
    <property type="component" value="Unassembled WGS sequence"/>
</dbReference>
<sequence length="391" mass="40981">MRDLATHLIRWHAESASYALATVVAVRGSAPLPPGAAMAVDGSGAVRGSLSGGCVEGAVYELCAQVLASGVPARQTFGYSDSDAFAVGLTCGGELDIVVEPITPARYPVIEAALNPAEPVALVRDLATGAMAAVTPRVVTTEGESWPDPVVEQTRALLHQGMSAVRVIGCGASAREVFVAVFAAPPRMIVFGANIFAAALCRVGKLLGYRVTVCEARATFADRARLPEADEVVTDWPDRYLRDTALDARTVLCVLTHDPKFDIPVLVEALRRPVAYIGAMGSRRADAERRIRLRESGVTEEQLARLHSPIGLQLGGRTPEETALAIGAEIVALRHGGSARSLSGTQRPIHATASGPRESGAGEPVRAGDHRMRSCGVSTSSGEPVPSHGTC</sequence>
<feature type="domain" description="XdhC- CoxI" evidence="2">
    <location>
        <begin position="11"/>
        <end position="78"/>
    </location>
</feature>
<evidence type="ECO:0000313" key="5">
    <source>
        <dbReference type="Proteomes" id="UP000638263"/>
    </source>
</evidence>